<comment type="caution">
    <text evidence="2">The sequence shown here is derived from an EMBL/GenBank/DDBJ whole genome shotgun (WGS) entry which is preliminary data.</text>
</comment>
<gene>
    <name evidence="2" type="ORF">ITX44_36810</name>
</gene>
<sequence length="157" mass="16833">MTAAREGYLAPGDPDHGWEFRAEDFVYARLAEELAAAKAMPAGSAREAAVISVESLRLAVTLHACYVDHQGRSWARCYTCHPEHGFPCTTSGTSPACGAATLTTRRPGTRSSTRPPDRVGGSRGMLRVAERGGFRNDFLAGEAGQDKAPPREGDRLT</sequence>
<evidence type="ECO:0000313" key="2">
    <source>
        <dbReference type="EMBL" id="MBM9510025.1"/>
    </source>
</evidence>
<proteinExistence type="predicted"/>
<name>A0ABS2U352_9ACTN</name>
<protein>
    <submittedName>
        <fullName evidence="2">Uncharacterized protein</fullName>
    </submittedName>
</protein>
<feature type="region of interest" description="Disordered" evidence="1">
    <location>
        <begin position="103"/>
        <end position="124"/>
    </location>
</feature>
<organism evidence="2 3">
    <name type="scientific">Actinacidiphila acididurans</name>
    <dbReference type="NCBI Taxonomy" id="2784346"/>
    <lineage>
        <taxon>Bacteria</taxon>
        <taxon>Bacillati</taxon>
        <taxon>Actinomycetota</taxon>
        <taxon>Actinomycetes</taxon>
        <taxon>Kitasatosporales</taxon>
        <taxon>Streptomycetaceae</taxon>
        <taxon>Actinacidiphila</taxon>
    </lineage>
</organism>
<dbReference type="Proteomes" id="UP000749040">
    <property type="component" value="Unassembled WGS sequence"/>
</dbReference>
<evidence type="ECO:0000256" key="1">
    <source>
        <dbReference type="SAM" id="MobiDB-lite"/>
    </source>
</evidence>
<dbReference type="EMBL" id="JADKYB010000030">
    <property type="protein sequence ID" value="MBM9510025.1"/>
    <property type="molecule type" value="Genomic_DNA"/>
</dbReference>
<accession>A0ABS2U352</accession>
<keyword evidence="3" id="KW-1185">Reference proteome</keyword>
<dbReference type="RefSeq" id="WP_205363649.1">
    <property type="nucleotide sequence ID" value="NZ_JADKYB010000030.1"/>
</dbReference>
<feature type="compositionally biased region" description="Basic and acidic residues" evidence="1">
    <location>
        <begin position="144"/>
        <end position="157"/>
    </location>
</feature>
<feature type="region of interest" description="Disordered" evidence="1">
    <location>
        <begin position="136"/>
        <end position="157"/>
    </location>
</feature>
<feature type="compositionally biased region" description="Low complexity" evidence="1">
    <location>
        <begin position="103"/>
        <end position="114"/>
    </location>
</feature>
<evidence type="ECO:0000313" key="3">
    <source>
        <dbReference type="Proteomes" id="UP000749040"/>
    </source>
</evidence>
<reference evidence="2 3" key="1">
    <citation type="submission" date="2021-01" db="EMBL/GenBank/DDBJ databases">
        <title>Streptomyces acididurans sp. nov., isolated from a peat swamp forest soil.</title>
        <authorList>
            <person name="Chantavorakit T."/>
            <person name="Duangmal K."/>
        </authorList>
    </citation>
    <scope>NUCLEOTIDE SEQUENCE [LARGE SCALE GENOMIC DNA]</scope>
    <source>
        <strain evidence="2 3">KK5PA1</strain>
    </source>
</reference>